<gene>
    <name evidence="3" type="ORF">NAEGRDRAFT_76059</name>
</gene>
<keyword evidence="4" id="KW-1185">Reference proteome</keyword>
<dbReference type="RefSeq" id="XP_002668993.1">
    <property type="nucleotide sequence ID" value="XM_002668947.1"/>
</dbReference>
<feature type="compositionally biased region" description="Polar residues" evidence="1">
    <location>
        <begin position="188"/>
        <end position="216"/>
    </location>
</feature>
<dbReference type="AlphaFoldDB" id="D2W3T4"/>
<dbReference type="Gene3D" id="3.90.1720.10">
    <property type="entry name" value="endopeptidase domain like (from Nostoc punctiforme)"/>
    <property type="match status" value="1"/>
</dbReference>
<dbReference type="Proteomes" id="UP000006671">
    <property type="component" value="Unassembled WGS sequence"/>
</dbReference>
<dbReference type="InParanoid" id="D2W3T4"/>
<protein>
    <submittedName>
        <fullName evidence="3">Predicted protein</fullName>
    </submittedName>
</protein>
<evidence type="ECO:0000313" key="4">
    <source>
        <dbReference type="Proteomes" id="UP000006671"/>
    </source>
</evidence>
<accession>D2W3T4</accession>
<dbReference type="KEGG" id="ngr:NAEGRDRAFT_76059"/>
<feature type="compositionally biased region" description="Low complexity" evidence="1">
    <location>
        <begin position="169"/>
        <end position="187"/>
    </location>
</feature>
<evidence type="ECO:0000256" key="1">
    <source>
        <dbReference type="SAM" id="MobiDB-lite"/>
    </source>
</evidence>
<evidence type="ECO:0000313" key="3">
    <source>
        <dbReference type="EMBL" id="EFC36249.1"/>
    </source>
</evidence>
<feature type="compositionally biased region" description="Polar residues" evidence="1">
    <location>
        <begin position="138"/>
        <end position="168"/>
    </location>
</feature>
<feature type="chain" id="PRO_5003038859" evidence="2">
    <location>
        <begin position="19"/>
        <end position="321"/>
    </location>
</feature>
<feature type="region of interest" description="Disordered" evidence="1">
    <location>
        <begin position="38"/>
        <end position="216"/>
    </location>
</feature>
<dbReference type="OrthoDB" id="10656283at2759"/>
<dbReference type="GeneID" id="8861137"/>
<dbReference type="VEuPathDB" id="AmoebaDB:NAEGRDRAFT_76059"/>
<evidence type="ECO:0000256" key="2">
    <source>
        <dbReference type="SAM" id="SignalP"/>
    </source>
</evidence>
<proteinExistence type="predicted"/>
<keyword evidence="2" id="KW-0732">Signal</keyword>
<name>D2W3T4_NAEGR</name>
<feature type="signal peptide" evidence="2">
    <location>
        <begin position="1"/>
        <end position="18"/>
    </location>
</feature>
<dbReference type="EMBL" id="GG738934">
    <property type="protein sequence ID" value="EFC36249.1"/>
    <property type="molecule type" value="Genomic_DNA"/>
</dbReference>
<organism evidence="4">
    <name type="scientific">Naegleria gruberi</name>
    <name type="common">Amoeba</name>
    <dbReference type="NCBI Taxonomy" id="5762"/>
    <lineage>
        <taxon>Eukaryota</taxon>
        <taxon>Discoba</taxon>
        <taxon>Heterolobosea</taxon>
        <taxon>Tetramitia</taxon>
        <taxon>Eutetramitia</taxon>
        <taxon>Vahlkampfiidae</taxon>
        <taxon>Naegleria</taxon>
    </lineage>
</organism>
<sequence>MSQVKTVILLLLIALASAVAVNASLDTFDMLSDFISMSDLSPRRSSSSSSSSRRPTSSSSYRRPTSSYNRRPTTSNNRRPTSYNRRPTTTTNNRRRPTSNTRRPTSSNNRRQPTNRRPTRPTRTNVRNGSNNNRRKPSNSVRPGMSNQRFSQYRNTQSKPYGANTQSNQPARQPTRQPTTAQQPAQQNIRSTAPSSQVVQSAMSNVRSASHSQSQGKCAKYTANAIEKALTGKTYTINRPGSAKDFGSWLQKMGYQKVSGPMQPGDVQIFQAIPGHPDGHMQMLTSGGQFVSDFRQRDMYPGPSYRNTHQVPANYRYVGNQ</sequence>
<feature type="compositionally biased region" description="Low complexity" evidence="1">
    <location>
        <begin position="43"/>
        <end position="112"/>
    </location>
</feature>
<reference evidence="3 4" key="1">
    <citation type="journal article" date="2010" name="Cell">
        <title>The genome of Naegleria gruberi illuminates early eukaryotic versatility.</title>
        <authorList>
            <person name="Fritz-Laylin L.K."/>
            <person name="Prochnik S.E."/>
            <person name="Ginger M.L."/>
            <person name="Dacks J.B."/>
            <person name="Carpenter M.L."/>
            <person name="Field M.C."/>
            <person name="Kuo A."/>
            <person name="Paredez A."/>
            <person name="Chapman J."/>
            <person name="Pham J."/>
            <person name="Shu S."/>
            <person name="Neupane R."/>
            <person name="Cipriano M."/>
            <person name="Mancuso J."/>
            <person name="Tu H."/>
            <person name="Salamov A."/>
            <person name="Lindquist E."/>
            <person name="Shapiro H."/>
            <person name="Lucas S."/>
            <person name="Grigoriev I.V."/>
            <person name="Cande W.Z."/>
            <person name="Fulton C."/>
            <person name="Rokhsar D.S."/>
            <person name="Dawson S.C."/>
        </authorList>
    </citation>
    <scope>NUCLEOTIDE SEQUENCE [LARGE SCALE GENOMIC DNA]</scope>
    <source>
        <strain evidence="3 4">NEG-M</strain>
    </source>
</reference>